<dbReference type="Gene3D" id="1.10.357.10">
    <property type="entry name" value="Tetracycline Repressor, domain 2"/>
    <property type="match status" value="1"/>
</dbReference>
<evidence type="ECO:0000313" key="3">
    <source>
        <dbReference type="Proteomes" id="UP000056109"/>
    </source>
</evidence>
<protein>
    <submittedName>
        <fullName evidence="2">Transcriptional regulator TetR</fullName>
    </submittedName>
</protein>
<dbReference type="KEGG" id="asz:ASN_1676"/>
<dbReference type="Proteomes" id="UP000056109">
    <property type="component" value="Chromosome I"/>
</dbReference>
<gene>
    <name evidence="2" type="primary">tetR</name>
    <name evidence="2" type="ORF">ASN_1676</name>
</gene>
<sequence>MGHALINFFANRPFAMDTDDFDTALLAAAMAQAEQGGWSSVSLLDAARTAGLSLPATRERFPIRASLLLRLGRIADDSALADDTATGNARERLFDLLMRRLDVFQQYRNGIKAVLRALPFDPPLALLLGGATLESMRWMADAAGINTTGLGGLVRVNMVVGIWTHTLRTWEKDDSEDMGSTMAALDQALDKATRFRLFPAETDMNAGGLPDLDFAEPEPPLHPHAENTPQE</sequence>
<organism evidence="2 3">
    <name type="scientific">Acetobacter senegalensis</name>
    <dbReference type="NCBI Taxonomy" id="446692"/>
    <lineage>
        <taxon>Bacteria</taxon>
        <taxon>Pseudomonadati</taxon>
        <taxon>Pseudomonadota</taxon>
        <taxon>Alphaproteobacteria</taxon>
        <taxon>Acetobacterales</taxon>
        <taxon>Acetobacteraceae</taxon>
        <taxon>Acetobacter</taxon>
    </lineage>
</organism>
<keyword evidence="3" id="KW-1185">Reference proteome</keyword>
<dbReference type="AlphaFoldDB" id="A0A0U5ETH7"/>
<name>A0A0U5ETH7_9PROT</name>
<evidence type="ECO:0000256" key="1">
    <source>
        <dbReference type="SAM" id="MobiDB-lite"/>
    </source>
</evidence>
<dbReference type="PATRIC" id="fig|446692.3.peg.1711"/>
<dbReference type="EMBL" id="LN606600">
    <property type="protein sequence ID" value="CEF41019.1"/>
    <property type="molecule type" value="Genomic_DNA"/>
</dbReference>
<accession>A0A0U5ETH7</accession>
<feature type="region of interest" description="Disordered" evidence="1">
    <location>
        <begin position="205"/>
        <end position="231"/>
    </location>
</feature>
<proteinExistence type="predicted"/>
<evidence type="ECO:0000313" key="2">
    <source>
        <dbReference type="EMBL" id="CEF41019.1"/>
    </source>
</evidence>
<reference evidence="3" key="1">
    <citation type="submission" date="2014-09" db="EMBL/GenBank/DDBJ databases">
        <authorList>
            <person name="Illeghems K.G."/>
        </authorList>
    </citation>
    <scope>NUCLEOTIDE SEQUENCE [LARGE SCALE GENOMIC DNA]</scope>
    <source>
        <strain evidence="3">108B</strain>
    </source>
</reference>